<evidence type="ECO:0000256" key="2">
    <source>
        <dbReference type="ARBA" id="ARBA00023186"/>
    </source>
</evidence>
<feature type="non-terminal residue" evidence="3">
    <location>
        <position position="237"/>
    </location>
</feature>
<dbReference type="InterPro" id="IPR027409">
    <property type="entry name" value="GroEL-like_apical_dom_sf"/>
</dbReference>
<feature type="non-terminal residue" evidence="3">
    <location>
        <position position="1"/>
    </location>
</feature>
<organism evidence="3">
    <name type="scientific">marine metagenome</name>
    <dbReference type="NCBI Taxonomy" id="408172"/>
    <lineage>
        <taxon>unclassified sequences</taxon>
        <taxon>metagenomes</taxon>
        <taxon>ecological metagenomes</taxon>
    </lineage>
</organism>
<dbReference type="Gene3D" id="1.10.560.10">
    <property type="entry name" value="GroEL-like equatorial domain"/>
    <property type="match status" value="1"/>
</dbReference>
<reference evidence="3" key="1">
    <citation type="submission" date="2018-05" db="EMBL/GenBank/DDBJ databases">
        <authorList>
            <person name="Lanie J.A."/>
            <person name="Ng W.-L."/>
            <person name="Kazmierczak K.M."/>
            <person name="Andrzejewski T.M."/>
            <person name="Davidsen T.M."/>
            <person name="Wayne K.J."/>
            <person name="Tettelin H."/>
            <person name="Glass J.I."/>
            <person name="Rusch D."/>
            <person name="Podicherti R."/>
            <person name="Tsui H.-C.T."/>
            <person name="Winkler M.E."/>
        </authorList>
    </citation>
    <scope>NUCLEOTIDE SEQUENCE</scope>
</reference>
<dbReference type="SUPFAM" id="SSF52029">
    <property type="entry name" value="GroEL apical domain-like"/>
    <property type="match status" value="1"/>
</dbReference>
<dbReference type="InterPro" id="IPR027410">
    <property type="entry name" value="TCP-1-like_intermed_sf"/>
</dbReference>
<dbReference type="FunFam" id="3.50.7.10:FF:000001">
    <property type="entry name" value="60 kDa chaperonin"/>
    <property type="match status" value="1"/>
</dbReference>
<dbReference type="AlphaFoldDB" id="A0A383D9K5"/>
<evidence type="ECO:0000256" key="1">
    <source>
        <dbReference type="ARBA" id="ARBA00006607"/>
    </source>
</evidence>
<dbReference type="GO" id="GO:0140662">
    <property type="term" value="F:ATP-dependent protein folding chaperone"/>
    <property type="evidence" value="ECO:0007669"/>
    <property type="project" value="InterPro"/>
</dbReference>
<dbReference type="EMBL" id="UINC01215493">
    <property type="protein sequence ID" value="SVE41196.1"/>
    <property type="molecule type" value="Genomic_DNA"/>
</dbReference>
<evidence type="ECO:0008006" key="4">
    <source>
        <dbReference type="Google" id="ProtNLM"/>
    </source>
</evidence>
<dbReference type="GO" id="GO:0042026">
    <property type="term" value="P:protein refolding"/>
    <property type="evidence" value="ECO:0007669"/>
    <property type="project" value="InterPro"/>
</dbReference>
<protein>
    <recommendedName>
        <fullName evidence="4">60 kDa chaperonin</fullName>
    </recommendedName>
</protein>
<dbReference type="InterPro" id="IPR027413">
    <property type="entry name" value="GROEL-like_equatorial_sf"/>
</dbReference>
<dbReference type="GO" id="GO:0005524">
    <property type="term" value="F:ATP binding"/>
    <property type="evidence" value="ECO:0007669"/>
    <property type="project" value="InterPro"/>
</dbReference>
<keyword evidence="2" id="KW-0143">Chaperone</keyword>
<proteinExistence type="inferred from homology"/>
<dbReference type="PANTHER" id="PTHR45633">
    <property type="entry name" value="60 KDA HEAT SHOCK PROTEIN, MITOCHONDRIAL"/>
    <property type="match status" value="1"/>
</dbReference>
<dbReference type="Pfam" id="PF00118">
    <property type="entry name" value="Cpn60_TCP1"/>
    <property type="match status" value="1"/>
</dbReference>
<dbReference type="Gene3D" id="3.30.260.10">
    <property type="entry name" value="TCP-1-like chaperonin intermediate domain"/>
    <property type="match status" value="1"/>
</dbReference>
<dbReference type="InterPro" id="IPR002423">
    <property type="entry name" value="Cpn60/GroEL/TCP-1"/>
</dbReference>
<comment type="similarity">
    <text evidence="1">Belongs to the chaperonin (HSP60) family.</text>
</comment>
<accession>A0A383D9K5</accession>
<dbReference type="SUPFAM" id="SSF48592">
    <property type="entry name" value="GroEL equatorial domain-like"/>
    <property type="match status" value="1"/>
</dbReference>
<name>A0A383D9K5_9ZZZZ</name>
<evidence type="ECO:0000313" key="3">
    <source>
        <dbReference type="EMBL" id="SVE41196.1"/>
    </source>
</evidence>
<dbReference type="Gene3D" id="3.50.7.10">
    <property type="entry name" value="GroEL"/>
    <property type="match status" value="1"/>
</dbReference>
<dbReference type="InterPro" id="IPR001844">
    <property type="entry name" value="Cpn60/GroEL"/>
</dbReference>
<gene>
    <name evidence="3" type="ORF">METZ01_LOCUS494050</name>
</gene>
<dbReference type="PRINTS" id="PR00298">
    <property type="entry name" value="CHAPERONIN60"/>
</dbReference>
<sequence length="237" mass="25300">DDPFENLGVQVIKQASEATNTLAGDGTTTSTVLARAILEKAQTHLATSVSPIELKRGIDLAIEEIVSNLKERVKPVSTQEEIEQIATISANGDKGIGKLIGTAVDQVGKDGAITIQEAKSNETSLELTEGFRFDSGLLANAFITDERRGSMKYEDCLILVTDKNITTIDDILPSLEIAARDGRPFIIIAEDISGQALAAMIMNSLKGSMKVAAVKAPRYGEERRNVLSDLAISIGAT</sequence>